<protein>
    <submittedName>
        <fullName evidence="1">Uncharacterized protein</fullName>
    </submittedName>
</protein>
<dbReference type="RefSeq" id="WP_105351748.1">
    <property type="nucleotide sequence ID" value="NZ_PUIA01000017.1"/>
</dbReference>
<reference evidence="1 2" key="1">
    <citation type="submission" date="2018-02" db="EMBL/GenBank/DDBJ databases">
        <title>Comparative genomes isolates from brazilian mangrove.</title>
        <authorList>
            <person name="Araujo J.E."/>
            <person name="Taketani R.G."/>
            <person name="Silva M.C.P."/>
            <person name="Loureco M.V."/>
            <person name="Andreote F.D."/>
        </authorList>
    </citation>
    <scope>NUCLEOTIDE SEQUENCE [LARGE SCALE GENOMIC DNA]</scope>
    <source>
        <strain evidence="1 2">HEX-2 MGV</strain>
    </source>
</reference>
<accession>A0A2S8FY36</accession>
<sequence length="87" mass="9792">MTPNQNLLTITLVLLAFYVGSYAVLSRQGIEQAALQDSEVYYFVEPTSEGRVSSHMVCCLLYMPLIVIETRLGSQYYPDLCCHHSLS</sequence>
<gene>
    <name evidence="1" type="ORF">C5Y96_08025</name>
</gene>
<dbReference type="Proteomes" id="UP000240009">
    <property type="component" value="Unassembled WGS sequence"/>
</dbReference>
<name>A0A2S8FY36_9BACT</name>
<proteinExistence type="predicted"/>
<comment type="caution">
    <text evidence="1">The sequence shown here is derived from an EMBL/GenBank/DDBJ whole genome shotgun (WGS) entry which is preliminary data.</text>
</comment>
<dbReference type="EMBL" id="PUIA01000017">
    <property type="protein sequence ID" value="PQO37096.1"/>
    <property type="molecule type" value="Genomic_DNA"/>
</dbReference>
<evidence type="ECO:0000313" key="2">
    <source>
        <dbReference type="Proteomes" id="UP000240009"/>
    </source>
</evidence>
<dbReference type="OrthoDB" id="290298at2"/>
<dbReference type="AlphaFoldDB" id="A0A2S8FY36"/>
<evidence type="ECO:0000313" key="1">
    <source>
        <dbReference type="EMBL" id="PQO37096.1"/>
    </source>
</evidence>
<organism evidence="1 2">
    <name type="scientific">Blastopirellula marina</name>
    <dbReference type="NCBI Taxonomy" id="124"/>
    <lineage>
        <taxon>Bacteria</taxon>
        <taxon>Pseudomonadati</taxon>
        <taxon>Planctomycetota</taxon>
        <taxon>Planctomycetia</taxon>
        <taxon>Pirellulales</taxon>
        <taxon>Pirellulaceae</taxon>
        <taxon>Blastopirellula</taxon>
    </lineage>
</organism>